<name>A0ABY7C9T2_9BASI</name>
<evidence type="ECO:0000256" key="1">
    <source>
        <dbReference type="ARBA" id="ARBA00005696"/>
    </source>
</evidence>
<evidence type="ECO:0000256" key="5">
    <source>
        <dbReference type="ARBA" id="ARBA00022927"/>
    </source>
</evidence>
<keyword evidence="6" id="KW-0072">Autophagy</keyword>
<evidence type="ECO:0000256" key="7">
    <source>
        <dbReference type="ARBA" id="ARBA00029833"/>
    </source>
</evidence>
<protein>
    <recommendedName>
        <fullName evidence="2">Ubiquitin-like-conjugating enzyme ATG10</fullName>
    </recommendedName>
    <alternativeName>
        <fullName evidence="7">Autophagy-related protein 10</fullName>
    </alternativeName>
</protein>
<evidence type="ECO:0000256" key="6">
    <source>
        <dbReference type="ARBA" id="ARBA00023006"/>
    </source>
</evidence>
<keyword evidence="4" id="KW-0833">Ubl conjugation pathway</keyword>
<keyword evidence="10" id="KW-1185">Reference proteome</keyword>
<dbReference type="PANTHER" id="PTHR14957:SF1">
    <property type="entry name" value="UBIQUITIN-LIKE-CONJUGATING ENZYME ATG10"/>
    <property type="match status" value="1"/>
</dbReference>
<proteinExistence type="inferred from homology"/>
<dbReference type="Pfam" id="PF03987">
    <property type="entry name" value="Autophagy_act_C"/>
    <property type="match status" value="1"/>
</dbReference>
<dbReference type="EMBL" id="CP110421">
    <property type="protein sequence ID" value="WAQ81444.1"/>
    <property type="molecule type" value="Genomic_DNA"/>
</dbReference>
<dbReference type="RefSeq" id="XP_053016999.1">
    <property type="nucleotide sequence ID" value="XM_053165848.1"/>
</dbReference>
<evidence type="ECO:0000256" key="4">
    <source>
        <dbReference type="ARBA" id="ARBA00022786"/>
    </source>
</evidence>
<evidence type="ECO:0000256" key="8">
    <source>
        <dbReference type="SAM" id="MobiDB-lite"/>
    </source>
</evidence>
<evidence type="ECO:0000256" key="3">
    <source>
        <dbReference type="ARBA" id="ARBA00022679"/>
    </source>
</evidence>
<sequence>MLTRDEFNEGCQEFISHAGRHARGWKWETHRPTAILVNQDLGCLHNEPIDRTLFFDQAPDGRLRAESDVNGGTVDEHEDEAGLPPVAAPDHADHGPHERIKYQASVVYSDTYGVPQLLFQAYKPGPSAPPGPHEHAAEIGYVVDGTHLDLQELVATDIFYRLDAPAVYPRILIGQPAERPAHQQPDQHEPAVRLPILTRTIHPLDNLPYWGLHPCNTQAALKDILDNNHPRPAQHHHPRLVIECFFALVSSLIRV</sequence>
<keyword evidence="5" id="KW-0813">Transport</keyword>
<evidence type="ECO:0000313" key="10">
    <source>
        <dbReference type="Proteomes" id="UP001164743"/>
    </source>
</evidence>
<evidence type="ECO:0000256" key="2">
    <source>
        <dbReference type="ARBA" id="ARBA00021099"/>
    </source>
</evidence>
<dbReference type="InterPro" id="IPR007135">
    <property type="entry name" value="Atg3/Atg10"/>
</dbReference>
<dbReference type="PANTHER" id="PTHR14957">
    <property type="entry name" value="UBIQUITIN-LIKE-CONJUGATING ENZYME ATG10"/>
    <property type="match status" value="1"/>
</dbReference>
<feature type="region of interest" description="Disordered" evidence="8">
    <location>
        <begin position="66"/>
        <end position="95"/>
    </location>
</feature>
<keyword evidence="3" id="KW-0808">Transferase</keyword>
<dbReference type="Proteomes" id="UP001164743">
    <property type="component" value="Chromosome 1A"/>
</dbReference>
<evidence type="ECO:0000313" key="9">
    <source>
        <dbReference type="EMBL" id="WAQ81444.1"/>
    </source>
</evidence>
<gene>
    <name evidence="9" type="ORF">PtA15_1A785</name>
</gene>
<dbReference type="GeneID" id="77806743"/>
<keyword evidence="5" id="KW-0653">Protein transport</keyword>
<accession>A0ABY7C9T2</accession>
<comment type="similarity">
    <text evidence="1">Belongs to the ATG10 family.</text>
</comment>
<reference evidence="9" key="1">
    <citation type="submission" date="2022-10" db="EMBL/GenBank/DDBJ databases">
        <title>Puccinia triticina Genome sequencing and assembly.</title>
        <authorList>
            <person name="Li C."/>
        </authorList>
    </citation>
    <scope>NUCLEOTIDE SEQUENCE</scope>
    <source>
        <strain evidence="9">Pt15</strain>
    </source>
</reference>
<organism evidence="9 10">
    <name type="scientific">Puccinia triticina</name>
    <dbReference type="NCBI Taxonomy" id="208348"/>
    <lineage>
        <taxon>Eukaryota</taxon>
        <taxon>Fungi</taxon>
        <taxon>Dikarya</taxon>
        <taxon>Basidiomycota</taxon>
        <taxon>Pucciniomycotina</taxon>
        <taxon>Pucciniomycetes</taxon>
        <taxon>Pucciniales</taxon>
        <taxon>Pucciniaceae</taxon>
        <taxon>Puccinia</taxon>
    </lineage>
</organism>